<evidence type="ECO:0000313" key="2">
    <source>
        <dbReference type="EMBL" id="RPA78985.1"/>
    </source>
</evidence>
<sequence length="657" mass="73041">MLDSLFRLLGFGYGPPIQVFESRKSKNELATTVHLTFSPQFKFLLQDEGNGLQIAMKDDTTTTPHKHTPESAGDVTIESASTTQTQFNPSHDVLDISTLNNSSAATPFAIQSPNSATPPFTKSPQTSSTYDDTETLINLNESESDHPSPLPSPTLHPTSTTNPPKPQPLHTLHILELRHDNPSWWSTRDGYWIWSTPFSDRFLTDTTPSILPENETFETMAHHFIKAESFGRTALKELVRKENASSKEKMAIAGLVVEKHRCTVTGMEYVKSIVAELIPEMTAPGSQAKDMTVRQMHILYLKPSNVSNNCFWLNPASYNHYRIQFVDHAAQHKSNAFQVLARELVKLGNEGVLALTLFITHEGRRARKELLLSRLAMRPEDRNDIDAMFNPRGASVASEATIPPSAPKPAANSNGISQPTFQFAPVQKNEAPSIFFQSNHPSNPTTVKFPMEPSISAPTNPQAGPAPVQEQKPQPALTRAVHVLNYTCNPFNSKWDLDENTHEFLACEGYSPNYASMEFGEVMREFGKAGVEGRKAIDELKKMQEKKSGNKMAIAWMQVISEMPVKKAVNNGGRDAREASKETEKPVTIMVEFAKMGPLAQRKEQEAEEPKPINGFLRPENTSNQTNFPYTFNSYTAPPLFGPSNPTNSTFRPGSLF</sequence>
<name>A0A3N4HYQ0_ASCIM</name>
<accession>A0A3N4HYQ0</accession>
<reference evidence="2 3" key="1">
    <citation type="journal article" date="2018" name="Nat. Ecol. Evol.">
        <title>Pezizomycetes genomes reveal the molecular basis of ectomycorrhizal truffle lifestyle.</title>
        <authorList>
            <person name="Murat C."/>
            <person name="Payen T."/>
            <person name="Noel B."/>
            <person name="Kuo A."/>
            <person name="Morin E."/>
            <person name="Chen J."/>
            <person name="Kohler A."/>
            <person name="Krizsan K."/>
            <person name="Balestrini R."/>
            <person name="Da Silva C."/>
            <person name="Montanini B."/>
            <person name="Hainaut M."/>
            <person name="Levati E."/>
            <person name="Barry K.W."/>
            <person name="Belfiori B."/>
            <person name="Cichocki N."/>
            <person name="Clum A."/>
            <person name="Dockter R.B."/>
            <person name="Fauchery L."/>
            <person name="Guy J."/>
            <person name="Iotti M."/>
            <person name="Le Tacon F."/>
            <person name="Lindquist E.A."/>
            <person name="Lipzen A."/>
            <person name="Malagnac F."/>
            <person name="Mello A."/>
            <person name="Molinier V."/>
            <person name="Miyauchi S."/>
            <person name="Poulain J."/>
            <person name="Riccioni C."/>
            <person name="Rubini A."/>
            <person name="Sitrit Y."/>
            <person name="Splivallo R."/>
            <person name="Traeger S."/>
            <person name="Wang M."/>
            <person name="Zifcakova L."/>
            <person name="Wipf D."/>
            <person name="Zambonelli A."/>
            <person name="Paolocci F."/>
            <person name="Nowrousian M."/>
            <person name="Ottonello S."/>
            <person name="Baldrian P."/>
            <person name="Spatafora J.W."/>
            <person name="Henrissat B."/>
            <person name="Nagy L.G."/>
            <person name="Aury J.M."/>
            <person name="Wincker P."/>
            <person name="Grigoriev I.V."/>
            <person name="Bonfante P."/>
            <person name="Martin F.M."/>
        </authorList>
    </citation>
    <scope>NUCLEOTIDE SEQUENCE [LARGE SCALE GENOMIC DNA]</scope>
    <source>
        <strain evidence="2 3">RN42</strain>
    </source>
</reference>
<proteinExistence type="predicted"/>
<feature type="compositionally biased region" description="Polar residues" evidence="1">
    <location>
        <begin position="109"/>
        <end position="141"/>
    </location>
</feature>
<gene>
    <name evidence="2" type="ORF">BJ508DRAFT_363462</name>
</gene>
<protein>
    <submittedName>
        <fullName evidence="2">Uncharacterized protein</fullName>
    </submittedName>
</protein>
<feature type="compositionally biased region" description="Basic and acidic residues" evidence="1">
    <location>
        <begin position="601"/>
        <end position="611"/>
    </location>
</feature>
<organism evidence="2 3">
    <name type="scientific">Ascobolus immersus RN42</name>
    <dbReference type="NCBI Taxonomy" id="1160509"/>
    <lineage>
        <taxon>Eukaryota</taxon>
        <taxon>Fungi</taxon>
        <taxon>Dikarya</taxon>
        <taxon>Ascomycota</taxon>
        <taxon>Pezizomycotina</taxon>
        <taxon>Pezizomycetes</taxon>
        <taxon>Pezizales</taxon>
        <taxon>Ascobolaceae</taxon>
        <taxon>Ascobolus</taxon>
    </lineage>
</organism>
<feature type="region of interest" description="Disordered" evidence="1">
    <location>
        <begin position="109"/>
        <end position="169"/>
    </location>
</feature>
<dbReference type="AlphaFoldDB" id="A0A3N4HYQ0"/>
<feature type="compositionally biased region" description="Polar residues" evidence="1">
    <location>
        <begin position="644"/>
        <end position="657"/>
    </location>
</feature>
<evidence type="ECO:0000256" key="1">
    <source>
        <dbReference type="SAM" id="MobiDB-lite"/>
    </source>
</evidence>
<feature type="compositionally biased region" description="Polar residues" evidence="1">
    <location>
        <begin position="620"/>
        <end position="636"/>
    </location>
</feature>
<feature type="region of interest" description="Disordered" evidence="1">
    <location>
        <begin position="600"/>
        <end position="657"/>
    </location>
</feature>
<evidence type="ECO:0000313" key="3">
    <source>
        <dbReference type="Proteomes" id="UP000275078"/>
    </source>
</evidence>
<dbReference type="EMBL" id="ML119704">
    <property type="protein sequence ID" value="RPA78985.1"/>
    <property type="molecule type" value="Genomic_DNA"/>
</dbReference>
<dbReference type="Proteomes" id="UP000275078">
    <property type="component" value="Unassembled WGS sequence"/>
</dbReference>
<keyword evidence="3" id="KW-1185">Reference proteome</keyword>
<feature type="region of interest" description="Disordered" evidence="1">
    <location>
        <begin position="397"/>
        <end position="418"/>
    </location>
</feature>